<organism evidence="2 3">
    <name type="scientific">Pararhodobacter oceanensis</name>
    <dbReference type="NCBI Taxonomy" id="2172121"/>
    <lineage>
        <taxon>Bacteria</taxon>
        <taxon>Pseudomonadati</taxon>
        <taxon>Pseudomonadota</taxon>
        <taxon>Alphaproteobacteria</taxon>
        <taxon>Rhodobacterales</taxon>
        <taxon>Paracoccaceae</taxon>
        <taxon>Pararhodobacter</taxon>
    </lineage>
</organism>
<proteinExistence type="predicted"/>
<feature type="transmembrane region" description="Helical" evidence="1">
    <location>
        <begin position="39"/>
        <end position="57"/>
    </location>
</feature>
<dbReference type="Proteomes" id="UP000245911">
    <property type="component" value="Unassembled WGS sequence"/>
</dbReference>
<protein>
    <submittedName>
        <fullName evidence="2">DUF2842 domain-containing protein</fullName>
    </submittedName>
</protein>
<accession>A0A2T8HYI7</accession>
<dbReference type="OrthoDB" id="7510023at2"/>
<keyword evidence="1" id="KW-1133">Transmembrane helix</keyword>
<keyword evidence="1" id="KW-0472">Membrane</keyword>
<dbReference type="Pfam" id="PF11003">
    <property type="entry name" value="DUF2842"/>
    <property type="match status" value="1"/>
</dbReference>
<evidence type="ECO:0000256" key="1">
    <source>
        <dbReference type="SAM" id="Phobius"/>
    </source>
</evidence>
<reference evidence="2 3" key="1">
    <citation type="submission" date="2018-04" db="EMBL/GenBank/DDBJ databases">
        <title>Pararhodobacter oceanense sp. nov., isolated from marine intertidal sediment.</title>
        <authorList>
            <person name="Wang X.-L."/>
            <person name="Du Z.-J."/>
        </authorList>
    </citation>
    <scope>NUCLEOTIDE SEQUENCE [LARGE SCALE GENOMIC DNA]</scope>
    <source>
        <strain evidence="2 3">AM505</strain>
    </source>
</reference>
<dbReference type="EMBL" id="QDKM01000001">
    <property type="protein sequence ID" value="PVH30496.1"/>
    <property type="molecule type" value="Genomic_DNA"/>
</dbReference>
<keyword evidence="3" id="KW-1185">Reference proteome</keyword>
<sequence>MALSHKARKRWTLLALCVGMPLYIVAAVTLVGWLPRMHVLVELLLYVVLGIVWIFPLKPLIRGVGKPDPEAEVEE</sequence>
<keyword evidence="1" id="KW-0812">Transmembrane</keyword>
<gene>
    <name evidence="2" type="ORF">DDE20_02875</name>
</gene>
<name>A0A2T8HYI7_9RHOB</name>
<evidence type="ECO:0000313" key="2">
    <source>
        <dbReference type="EMBL" id="PVH30496.1"/>
    </source>
</evidence>
<evidence type="ECO:0000313" key="3">
    <source>
        <dbReference type="Proteomes" id="UP000245911"/>
    </source>
</evidence>
<dbReference type="RefSeq" id="WP_116556915.1">
    <property type="nucleotide sequence ID" value="NZ_QDKM01000001.1"/>
</dbReference>
<dbReference type="AlphaFoldDB" id="A0A2T8HYI7"/>
<comment type="caution">
    <text evidence="2">The sequence shown here is derived from an EMBL/GenBank/DDBJ whole genome shotgun (WGS) entry which is preliminary data.</text>
</comment>
<feature type="transmembrane region" description="Helical" evidence="1">
    <location>
        <begin position="12"/>
        <end position="33"/>
    </location>
</feature>
<dbReference type="InterPro" id="IPR021265">
    <property type="entry name" value="DUF2842"/>
</dbReference>